<accession>A0A8D8G4N1</accession>
<feature type="region of interest" description="Disordered" evidence="1">
    <location>
        <begin position="1"/>
        <end position="24"/>
    </location>
</feature>
<name>A0A8D8G4N1_CULPI</name>
<proteinExistence type="predicted"/>
<protein>
    <submittedName>
        <fullName evidence="2">(northern house mosquito) hypothetical protein</fullName>
    </submittedName>
</protein>
<evidence type="ECO:0000256" key="1">
    <source>
        <dbReference type="SAM" id="MobiDB-lite"/>
    </source>
</evidence>
<evidence type="ECO:0000313" key="2">
    <source>
        <dbReference type="EMBL" id="CAG6493888.1"/>
    </source>
</evidence>
<dbReference type="EMBL" id="HBUE01124265">
    <property type="protein sequence ID" value="CAG6493888.1"/>
    <property type="molecule type" value="Transcribed_RNA"/>
</dbReference>
<sequence>MLQLLSHPPATDVRSVRSSPSTCTRSAHQKPVVFRLGQDDFGLSPPTAAQRMFCRKLVAGFVVEPPPSMINLRKRIERRRKKNPTEYEAEKNGSEIWRVRCCSTEELRLWLIVHGKLDFW</sequence>
<dbReference type="AlphaFoldDB" id="A0A8D8G4N1"/>
<organism evidence="2">
    <name type="scientific">Culex pipiens</name>
    <name type="common">House mosquito</name>
    <dbReference type="NCBI Taxonomy" id="7175"/>
    <lineage>
        <taxon>Eukaryota</taxon>
        <taxon>Metazoa</taxon>
        <taxon>Ecdysozoa</taxon>
        <taxon>Arthropoda</taxon>
        <taxon>Hexapoda</taxon>
        <taxon>Insecta</taxon>
        <taxon>Pterygota</taxon>
        <taxon>Neoptera</taxon>
        <taxon>Endopterygota</taxon>
        <taxon>Diptera</taxon>
        <taxon>Nematocera</taxon>
        <taxon>Culicoidea</taxon>
        <taxon>Culicidae</taxon>
        <taxon>Culicinae</taxon>
        <taxon>Culicini</taxon>
        <taxon>Culex</taxon>
        <taxon>Culex</taxon>
    </lineage>
</organism>
<reference evidence="2" key="1">
    <citation type="submission" date="2021-05" db="EMBL/GenBank/DDBJ databases">
        <authorList>
            <person name="Alioto T."/>
            <person name="Alioto T."/>
            <person name="Gomez Garrido J."/>
        </authorList>
    </citation>
    <scope>NUCLEOTIDE SEQUENCE</scope>
</reference>